<dbReference type="AlphaFoldDB" id="A0A419T1D5"/>
<dbReference type="RefSeq" id="WP_120169653.1">
    <property type="nucleotide sequence ID" value="NZ_MCIB01000023.1"/>
</dbReference>
<gene>
    <name evidence="1" type="ORF">BET03_03685</name>
</gene>
<protein>
    <submittedName>
        <fullName evidence="1">Uncharacterized protein</fullName>
    </submittedName>
</protein>
<organism evidence="1 2">
    <name type="scientific">Thermohalobacter berrensis</name>
    <dbReference type="NCBI Taxonomy" id="99594"/>
    <lineage>
        <taxon>Bacteria</taxon>
        <taxon>Bacillati</taxon>
        <taxon>Bacillota</taxon>
        <taxon>Tissierellia</taxon>
        <taxon>Tissierellales</taxon>
        <taxon>Thermohalobacteraceae</taxon>
        <taxon>Thermohalobacter</taxon>
    </lineage>
</organism>
<evidence type="ECO:0000313" key="2">
    <source>
        <dbReference type="Proteomes" id="UP000284177"/>
    </source>
</evidence>
<sequence>MLEYPQLYYDVYPRVRSCVDRHNYPGNPDMYPYPNREQLDTMVNEVYDEMIEEYPEIDNDPGERRRPRSQQRPFFGRRRIFRDLIGVLLIQELLRRRRYPYGYYRGYPGYPYGYLYDYPGYDYY</sequence>
<comment type="caution">
    <text evidence="1">The sequence shown here is derived from an EMBL/GenBank/DDBJ whole genome shotgun (WGS) entry which is preliminary data.</text>
</comment>
<dbReference type="OrthoDB" id="1957986at2"/>
<dbReference type="Proteomes" id="UP000284177">
    <property type="component" value="Unassembled WGS sequence"/>
</dbReference>
<keyword evidence="2" id="KW-1185">Reference proteome</keyword>
<proteinExistence type="predicted"/>
<accession>A0A419T1D5</accession>
<dbReference type="EMBL" id="MCIB01000023">
    <property type="protein sequence ID" value="RKD31239.1"/>
    <property type="molecule type" value="Genomic_DNA"/>
</dbReference>
<reference evidence="1 2" key="1">
    <citation type="submission" date="2016-08" db="EMBL/GenBank/DDBJ databases">
        <title>Novel Firmicutes and Novel Genomes.</title>
        <authorList>
            <person name="Poppleton D.I."/>
            <person name="Gribaldo S."/>
        </authorList>
    </citation>
    <scope>NUCLEOTIDE SEQUENCE [LARGE SCALE GENOMIC DNA]</scope>
    <source>
        <strain evidence="1 2">CTT3</strain>
    </source>
</reference>
<name>A0A419T1D5_9FIRM</name>
<evidence type="ECO:0000313" key="1">
    <source>
        <dbReference type="EMBL" id="RKD31239.1"/>
    </source>
</evidence>